<protein>
    <submittedName>
        <fullName evidence="2">Uncharacterized protein</fullName>
    </submittedName>
</protein>
<feature type="compositionally biased region" description="Polar residues" evidence="1">
    <location>
        <begin position="76"/>
        <end position="87"/>
    </location>
</feature>
<organism evidence="2 3">
    <name type="scientific">Ajellomyces capsulatus</name>
    <name type="common">Darling's disease fungus</name>
    <name type="synonym">Histoplasma capsulatum</name>
    <dbReference type="NCBI Taxonomy" id="5037"/>
    <lineage>
        <taxon>Eukaryota</taxon>
        <taxon>Fungi</taxon>
        <taxon>Dikarya</taxon>
        <taxon>Ascomycota</taxon>
        <taxon>Pezizomycotina</taxon>
        <taxon>Eurotiomycetes</taxon>
        <taxon>Eurotiomycetidae</taxon>
        <taxon>Onygenales</taxon>
        <taxon>Ajellomycetaceae</taxon>
        <taxon>Histoplasma</taxon>
    </lineage>
</organism>
<feature type="compositionally biased region" description="Polar residues" evidence="1">
    <location>
        <begin position="38"/>
        <end position="57"/>
    </location>
</feature>
<evidence type="ECO:0000256" key="1">
    <source>
        <dbReference type="SAM" id="MobiDB-lite"/>
    </source>
</evidence>
<feature type="region of interest" description="Disordered" evidence="1">
    <location>
        <begin position="1"/>
        <end position="26"/>
    </location>
</feature>
<reference evidence="2 3" key="1">
    <citation type="submission" date="2021-01" db="EMBL/GenBank/DDBJ databases">
        <title>Chromosome-level genome assembly of a human fungal pathogen reveals clustering of transcriptionally co-regulated genes.</title>
        <authorList>
            <person name="Voorhies M."/>
            <person name="Cohen S."/>
            <person name="Shea T.P."/>
            <person name="Petrus S."/>
            <person name="Munoz J.F."/>
            <person name="Poplawski S."/>
            <person name="Goldman W.E."/>
            <person name="Michael T."/>
            <person name="Cuomo C.A."/>
            <person name="Sil A."/>
            <person name="Beyhan S."/>
        </authorList>
    </citation>
    <scope>NUCLEOTIDE SEQUENCE [LARGE SCALE GENOMIC DNA]</scope>
    <source>
        <strain evidence="2 3">G184AR</strain>
    </source>
</reference>
<feature type="region of interest" description="Disordered" evidence="1">
    <location>
        <begin position="275"/>
        <end position="303"/>
    </location>
</feature>
<name>A0A8H8CRY5_AJECA</name>
<evidence type="ECO:0000313" key="3">
    <source>
        <dbReference type="Proteomes" id="UP000670092"/>
    </source>
</evidence>
<dbReference type="AlphaFoldDB" id="A0A8H8CRY5"/>
<feature type="region of interest" description="Disordered" evidence="1">
    <location>
        <begin position="319"/>
        <end position="456"/>
    </location>
</feature>
<dbReference type="EMBL" id="JAEVHI010000007">
    <property type="protein sequence ID" value="KAG5287552.1"/>
    <property type="molecule type" value="Genomic_DNA"/>
</dbReference>
<feature type="region of interest" description="Disordered" evidence="1">
    <location>
        <begin position="219"/>
        <end position="238"/>
    </location>
</feature>
<feature type="region of interest" description="Disordered" evidence="1">
    <location>
        <begin position="38"/>
        <end position="132"/>
    </location>
</feature>
<feature type="compositionally biased region" description="Polar residues" evidence="1">
    <location>
        <begin position="118"/>
        <end position="132"/>
    </location>
</feature>
<dbReference type="OrthoDB" id="5398515at2759"/>
<proteinExistence type="predicted"/>
<sequence>MATTPPPRTIRTPPAPRYGSKFNSFEPFSTRYSTRLANQKTYRGSPNLSIPNSQHLSNDAEVVTDVKGCASEEDSCSSPERVQASPTRRSDRITKGTRPYMETHSLSDNTRGEIDRPSQPTSDASHSVSNVNSEHTLLTANMLPTPAKTPRKKAVPDPSAVARTLFKSNSQSKAIETPIPKRQRAKKLKGFSLDSFNADLENEGNDEITIFTDSRDRIPEVHDTADNPFISRPDDNSHDVNISVEMQRDEKVQEALHRDDGMLYVFRGKKIFRKFNSDSEEDDETDHGLLASRPDLLEETRIPDVQPLTRASIKPRLLFPKALHRGNSRGSRFGGTEKTPDPEKTCEADTPDKRISNPDPPHISNKHIPTTPPSKIAISTPSTPITGGRSLRSHAKEAQDGLESPSKSNNGTAVRMSPFDRWTRTKSQASPATLRKRVGTVPSDTIEPVMKKARNK</sequence>
<dbReference type="VEuPathDB" id="FungiDB:I7I52_11358"/>
<dbReference type="Proteomes" id="UP000670092">
    <property type="component" value="Unassembled WGS sequence"/>
</dbReference>
<feature type="compositionally biased region" description="Basic and acidic residues" evidence="1">
    <location>
        <begin position="338"/>
        <end position="356"/>
    </location>
</feature>
<accession>A0A8H8CRY5</accession>
<comment type="caution">
    <text evidence="2">The sequence shown here is derived from an EMBL/GenBank/DDBJ whole genome shotgun (WGS) entry which is preliminary data.</text>
</comment>
<gene>
    <name evidence="2" type="ORF">I7I52_11358</name>
</gene>
<evidence type="ECO:0000313" key="2">
    <source>
        <dbReference type="EMBL" id="KAG5287552.1"/>
    </source>
</evidence>
<feature type="compositionally biased region" description="Pro residues" evidence="1">
    <location>
        <begin position="1"/>
        <end position="16"/>
    </location>
</feature>